<dbReference type="SUPFAM" id="SSF53649">
    <property type="entry name" value="Alkaline phosphatase-like"/>
    <property type="match status" value="1"/>
</dbReference>
<dbReference type="Gene3D" id="3.40.720.10">
    <property type="entry name" value="Alkaline Phosphatase, subunit A"/>
    <property type="match status" value="1"/>
</dbReference>
<gene>
    <name evidence="5" type="primary">atsA_18</name>
    <name evidence="5" type="ORF">Pla111_33290</name>
</gene>
<keyword evidence="2 5" id="KW-0378">Hydrolase</keyword>
<dbReference type="RefSeq" id="WP_146575514.1">
    <property type="nucleotide sequence ID" value="NZ_SJPH01000011.1"/>
</dbReference>
<keyword evidence="6" id="KW-1185">Reference proteome</keyword>
<dbReference type="AlphaFoldDB" id="A0A5C5VQ27"/>
<name>A0A5C5VQ27_9BACT</name>
<feature type="domain" description="BIG2" evidence="4">
    <location>
        <begin position="500"/>
        <end position="576"/>
    </location>
</feature>
<dbReference type="PROSITE" id="PS51257">
    <property type="entry name" value="PROKAR_LIPOPROTEIN"/>
    <property type="match status" value="1"/>
</dbReference>
<dbReference type="OrthoDB" id="9803751at2"/>
<dbReference type="PANTHER" id="PTHR42693:SF53">
    <property type="entry name" value="ENDO-4-O-SULFATASE"/>
    <property type="match status" value="1"/>
</dbReference>
<dbReference type="InterPro" id="IPR000917">
    <property type="entry name" value="Sulfatase_N"/>
</dbReference>
<feature type="chain" id="PRO_5023068011" evidence="3">
    <location>
        <begin position="31"/>
        <end position="600"/>
    </location>
</feature>
<dbReference type="InterPro" id="IPR017850">
    <property type="entry name" value="Alkaline_phosphatase_core_sf"/>
</dbReference>
<evidence type="ECO:0000259" key="4">
    <source>
        <dbReference type="SMART" id="SM00635"/>
    </source>
</evidence>
<dbReference type="Gene3D" id="2.60.40.1080">
    <property type="match status" value="1"/>
</dbReference>
<protein>
    <submittedName>
        <fullName evidence="5">Arylsulfatase</fullName>
        <ecNumber evidence="5">3.1.6.1</ecNumber>
    </submittedName>
</protein>
<dbReference type="CDD" id="cd16151">
    <property type="entry name" value="sulfatase_like"/>
    <property type="match status" value="1"/>
</dbReference>
<dbReference type="EC" id="3.1.6.1" evidence="5"/>
<proteinExistence type="inferred from homology"/>
<dbReference type="EMBL" id="SJPH01000011">
    <property type="protein sequence ID" value="TWT40684.1"/>
    <property type="molecule type" value="Genomic_DNA"/>
</dbReference>
<evidence type="ECO:0000313" key="5">
    <source>
        <dbReference type="EMBL" id="TWT40684.1"/>
    </source>
</evidence>
<dbReference type="InterPro" id="IPR050738">
    <property type="entry name" value="Sulfatase"/>
</dbReference>
<dbReference type="Pfam" id="PF00884">
    <property type="entry name" value="Sulfatase"/>
    <property type="match status" value="1"/>
</dbReference>
<dbReference type="InterPro" id="IPR008964">
    <property type="entry name" value="Invasin/intimin_cell_adhesion"/>
</dbReference>
<evidence type="ECO:0000256" key="2">
    <source>
        <dbReference type="ARBA" id="ARBA00022801"/>
    </source>
</evidence>
<evidence type="ECO:0000256" key="1">
    <source>
        <dbReference type="ARBA" id="ARBA00008779"/>
    </source>
</evidence>
<dbReference type="Pfam" id="PF02368">
    <property type="entry name" value="Big_2"/>
    <property type="match status" value="1"/>
</dbReference>
<dbReference type="InterPro" id="IPR003343">
    <property type="entry name" value="Big_2"/>
</dbReference>
<dbReference type="PANTHER" id="PTHR42693">
    <property type="entry name" value="ARYLSULFATASE FAMILY MEMBER"/>
    <property type="match status" value="1"/>
</dbReference>
<comment type="caution">
    <text evidence="5">The sequence shown here is derived from an EMBL/GenBank/DDBJ whole genome shotgun (WGS) entry which is preliminary data.</text>
</comment>
<dbReference type="SUPFAM" id="SSF49373">
    <property type="entry name" value="Invasin/intimin cell-adhesion fragments"/>
    <property type="match status" value="1"/>
</dbReference>
<evidence type="ECO:0000256" key="3">
    <source>
        <dbReference type="SAM" id="SignalP"/>
    </source>
</evidence>
<dbReference type="SMART" id="SM00635">
    <property type="entry name" value="BID_2"/>
    <property type="match status" value="1"/>
</dbReference>
<evidence type="ECO:0000313" key="6">
    <source>
        <dbReference type="Proteomes" id="UP000318995"/>
    </source>
</evidence>
<organism evidence="5 6">
    <name type="scientific">Botrimarina hoheduenensis</name>
    <dbReference type="NCBI Taxonomy" id="2528000"/>
    <lineage>
        <taxon>Bacteria</taxon>
        <taxon>Pseudomonadati</taxon>
        <taxon>Planctomycetota</taxon>
        <taxon>Planctomycetia</taxon>
        <taxon>Pirellulales</taxon>
        <taxon>Lacipirellulaceae</taxon>
        <taxon>Botrimarina</taxon>
    </lineage>
</organism>
<dbReference type="GO" id="GO:0004065">
    <property type="term" value="F:arylsulfatase activity"/>
    <property type="evidence" value="ECO:0007669"/>
    <property type="project" value="UniProtKB-EC"/>
</dbReference>
<comment type="similarity">
    <text evidence="1">Belongs to the sulfatase family.</text>
</comment>
<dbReference type="Proteomes" id="UP000318995">
    <property type="component" value="Unassembled WGS sequence"/>
</dbReference>
<reference evidence="5 6" key="1">
    <citation type="submission" date="2019-02" db="EMBL/GenBank/DDBJ databases">
        <title>Deep-cultivation of Planctomycetes and their phenomic and genomic characterization uncovers novel biology.</title>
        <authorList>
            <person name="Wiegand S."/>
            <person name="Jogler M."/>
            <person name="Boedeker C."/>
            <person name="Pinto D."/>
            <person name="Vollmers J."/>
            <person name="Rivas-Marin E."/>
            <person name="Kohn T."/>
            <person name="Peeters S.H."/>
            <person name="Heuer A."/>
            <person name="Rast P."/>
            <person name="Oberbeckmann S."/>
            <person name="Bunk B."/>
            <person name="Jeske O."/>
            <person name="Meyerdierks A."/>
            <person name="Storesund J.E."/>
            <person name="Kallscheuer N."/>
            <person name="Luecker S."/>
            <person name="Lage O.M."/>
            <person name="Pohl T."/>
            <person name="Merkel B.J."/>
            <person name="Hornburger P."/>
            <person name="Mueller R.-W."/>
            <person name="Bruemmer F."/>
            <person name="Labrenz M."/>
            <person name="Spormann A.M."/>
            <person name="Op Den Camp H."/>
            <person name="Overmann J."/>
            <person name="Amann R."/>
            <person name="Jetten M.S.M."/>
            <person name="Mascher T."/>
            <person name="Medema M.H."/>
            <person name="Devos D.P."/>
            <person name="Kaster A.-K."/>
            <person name="Ovreas L."/>
            <person name="Rohde M."/>
            <person name="Galperin M.Y."/>
            <person name="Jogler C."/>
        </authorList>
    </citation>
    <scope>NUCLEOTIDE SEQUENCE [LARGE SCALE GENOMIC DNA]</scope>
    <source>
        <strain evidence="5 6">Pla111</strain>
    </source>
</reference>
<sequence precursor="true">MIDRIRCGRHRRATLALTLALACSGLVGFAAQPTRPNVVLILIDDLSHYGVTAYGSNRVSEETGLFKEQFVSTPRIDRLAAEGLRCTYAHVYPLCEPTRVAILTGQYNSRNFVQPKALHASQITISDLFKRAGYATGIFGKWKQSRGTASIPGKDYLYEFGWDEFCCFDVVDQGSRYLNPNLVINGEVIDFGKKGSIDPDTGRRWYGPDICNRQLLDFVRRHRDEPFFVYYPMLLVHDEHTPTPDTHPSSAFDRFSDKPCYQKPCPGDDRSYFPDMLAYTDKLIGRVVDELERLGVRDNTLILVMGDNGTKEPFSHHLADGTVYPGGKGDTKDNGTHVPLILAPGKSLGTKIEAGEGVYKGLVDVVDILPTLCEAAEVPIAEQLSIDGVSFWPQVKGRGGEHRDHIYAWYNANTPWTETQHLLRYAFDRSFKRYAENQRFREGRFFDLRTDLLELAGNREERVAWGHRRRSGLDPALLNKDQRSAYARLGAVLDANTLVPVETVRIEASIASVKVGETRPLRAEVSPANAIRRNLIWESSDPAVASVNKFGDLTAHASGEVTVTAYAWDAAAPVATGGGSEYSRAGPQDTVRVRVAAGVN</sequence>
<keyword evidence="3" id="KW-0732">Signal</keyword>
<feature type="signal peptide" evidence="3">
    <location>
        <begin position="1"/>
        <end position="30"/>
    </location>
</feature>
<accession>A0A5C5VQ27</accession>